<dbReference type="PROSITE" id="PS50082">
    <property type="entry name" value="WD_REPEATS_2"/>
    <property type="match status" value="1"/>
</dbReference>
<organism evidence="5 6">
    <name type="scientific">Polyangium jinanense</name>
    <dbReference type="NCBI Taxonomy" id="2829994"/>
    <lineage>
        <taxon>Bacteria</taxon>
        <taxon>Pseudomonadati</taxon>
        <taxon>Myxococcota</taxon>
        <taxon>Polyangia</taxon>
        <taxon>Polyangiales</taxon>
        <taxon>Polyangiaceae</taxon>
        <taxon>Polyangium</taxon>
    </lineage>
</organism>
<reference evidence="5 6" key="1">
    <citation type="submission" date="2021-04" db="EMBL/GenBank/DDBJ databases">
        <title>Genome analysis of Polyangium sp.</title>
        <authorList>
            <person name="Li Y."/>
            <person name="Wang J."/>
        </authorList>
    </citation>
    <scope>NUCLEOTIDE SEQUENCE [LARGE SCALE GENOMIC DNA]</scope>
    <source>
        <strain evidence="5 6">SDU14</strain>
    </source>
</reference>
<evidence type="ECO:0000313" key="4">
    <source>
        <dbReference type="EMBL" id="MDC3978896.1"/>
    </source>
</evidence>
<dbReference type="Pfam" id="PF00400">
    <property type="entry name" value="WD40"/>
    <property type="match status" value="1"/>
</dbReference>
<dbReference type="SMART" id="SM00320">
    <property type="entry name" value="WD40"/>
    <property type="match status" value="4"/>
</dbReference>
<dbReference type="PROSITE" id="PS00678">
    <property type="entry name" value="WD_REPEATS_1"/>
    <property type="match status" value="1"/>
</dbReference>
<dbReference type="PANTHER" id="PTHR19879">
    <property type="entry name" value="TRANSCRIPTION INITIATION FACTOR TFIID"/>
    <property type="match status" value="1"/>
</dbReference>
<dbReference type="EMBL" id="JAGTJJ010000006">
    <property type="protein sequence ID" value="MDC3982067.1"/>
    <property type="molecule type" value="Genomic_DNA"/>
</dbReference>
<protein>
    <recommendedName>
        <fullName evidence="7">WD40 repeat domain-containing protein</fullName>
    </recommendedName>
</protein>
<proteinExistence type="predicted"/>
<gene>
    <name evidence="4" type="ORF">KEG57_00200</name>
    <name evidence="5" type="ORF">KEG57_16230</name>
</gene>
<feature type="repeat" description="WD" evidence="3">
    <location>
        <begin position="12"/>
        <end position="54"/>
    </location>
</feature>
<dbReference type="InterPro" id="IPR001680">
    <property type="entry name" value="WD40_rpt"/>
</dbReference>
<dbReference type="Proteomes" id="UP001151081">
    <property type="component" value="Unassembled WGS sequence"/>
</dbReference>
<evidence type="ECO:0008006" key="7">
    <source>
        <dbReference type="Google" id="ProtNLM"/>
    </source>
</evidence>
<evidence type="ECO:0000313" key="5">
    <source>
        <dbReference type="EMBL" id="MDC3982067.1"/>
    </source>
</evidence>
<accession>A0A9X3X1T1</accession>
<dbReference type="PANTHER" id="PTHR19879:SF9">
    <property type="entry name" value="TRANSCRIPTION INITIATION FACTOR TFIID SUBUNIT 5"/>
    <property type="match status" value="1"/>
</dbReference>
<keyword evidence="2" id="KW-0677">Repeat</keyword>
<keyword evidence="6" id="KW-1185">Reference proteome</keyword>
<name>A0A9X3X1T1_9BACT</name>
<keyword evidence="1 3" id="KW-0853">WD repeat</keyword>
<dbReference type="RefSeq" id="WP_272418706.1">
    <property type="nucleotide sequence ID" value="NZ_JAGTJJ010000001.1"/>
</dbReference>
<evidence type="ECO:0000256" key="3">
    <source>
        <dbReference type="PROSITE-ProRule" id="PRU00221"/>
    </source>
</evidence>
<dbReference type="InterPro" id="IPR019775">
    <property type="entry name" value="WD40_repeat_CS"/>
</dbReference>
<evidence type="ECO:0000256" key="2">
    <source>
        <dbReference type="ARBA" id="ARBA00022737"/>
    </source>
</evidence>
<dbReference type="InterPro" id="IPR015943">
    <property type="entry name" value="WD40/YVTN_repeat-like_dom_sf"/>
</dbReference>
<dbReference type="SUPFAM" id="SSF50998">
    <property type="entry name" value="Quinoprotein alcohol dehydrogenase-like"/>
    <property type="match status" value="1"/>
</dbReference>
<dbReference type="AlphaFoldDB" id="A0A9X3X1T1"/>
<comment type="caution">
    <text evidence="5">The sequence shown here is derived from an EMBL/GenBank/DDBJ whole genome shotgun (WGS) entry which is preliminary data.</text>
</comment>
<evidence type="ECO:0000313" key="6">
    <source>
        <dbReference type="Proteomes" id="UP001151081"/>
    </source>
</evidence>
<dbReference type="InterPro" id="IPR011047">
    <property type="entry name" value="Quinoprotein_ADH-like_sf"/>
</dbReference>
<evidence type="ECO:0000256" key="1">
    <source>
        <dbReference type="ARBA" id="ARBA00022574"/>
    </source>
</evidence>
<sequence>MKKYLHRPGTKLTGHSTPILAADFTRDASRLVSAASKDPTVRVWDVDSARTISKLEIAKGVNQACLFPTGDRLAATFDDRVVRVYALESGEELARARQMMRHPRALCVSPGGGVYWAGFGDDNTVVWSWRPGEDPKPLLRDIPSFEPECSLSLARDGEELWCFFEWDLVGFDTRTGAEIARFKEDRDVALGEGFVLSPERCAVAVKSSLNRDDDPVRPRLYKWDLDSDVHCWDTEILGYPYGDKPLLTMARSKRWVASVGKASVMFHSLRSGRALGMLPCEVPAATLSCQRLSPDDRLLAVGASNGDLFLYDLGDSLLEPSVAASHIATRSRQGSPLLLRLQKRPGLWLRVHEDGSLERAEGDARADALITPLAGQASHGKNVAVHPLRLRWELRRRLWQHDLTKPSPFHASRPVQVFLGADLIVEGYLGVGRDPGAGQDILGVDSDPDGVGERVAGELGARTILAGIDDLLALLPTD</sequence>
<dbReference type="PROSITE" id="PS50294">
    <property type="entry name" value="WD_REPEATS_REGION"/>
    <property type="match status" value="1"/>
</dbReference>
<dbReference type="EMBL" id="JAGTJJ010000001">
    <property type="protein sequence ID" value="MDC3978896.1"/>
    <property type="molecule type" value="Genomic_DNA"/>
</dbReference>
<dbReference type="Gene3D" id="2.130.10.10">
    <property type="entry name" value="YVTN repeat-like/Quinoprotein amine dehydrogenase"/>
    <property type="match status" value="1"/>
</dbReference>